<proteinExistence type="predicted"/>
<dbReference type="RefSeq" id="WP_136082377.1">
    <property type="nucleotide sequence ID" value="NZ_CAAHFG010000004.1"/>
</dbReference>
<feature type="domain" description="3-keto-alpha-glucoside-1,2-lyase/3-keto-2-hydroxy-glucal hydratase" evidence="2">
    <location>
        <begin position="66"/>
        <end position="266"/>
    </location>
</feature>
<evidence type="ECO:0000313" key="4">
    <source>
        <dbReference type="Proteomes" id="UP000366872"/>
    </source>
</evidence>
<evidence type="ECO:0000256" key="1">
    <source>
        <dbReference type="SAM" id="SignalP"/>
    </source>
</evidence>
<gene>
    <name evidence="3" type="ORF">PDESU_05448</name>
</gene>
<evidence type="ECO:0000313" key="3">
    <source>
        <dbReference type="EMBL" id="VGO16856.1"/>
    </source>
</evidence>
<dbReference type="Proteomes" id="UP000366872">
    <property type="component" value="Unassembled WGS sequence"/>
</dbReference>
<keyword evidence="4" id="KW-1185">Reference proteome</keyword>
<dbReference type="EMBL" id="CAAHFG010000004">
    <property type="protein sequence ID" value="VGO16856.1"/>
    <property type="molecule type" value="Genomic_DNA"/>
</dbReference>
<accession>A0A6C2UC88</accession>
<protein>
    <recommendedName>
        <fullName evidence="2">3-keto-alpha-glucoside-1,2-lyase/3-keto-2-hydroxy-glucal hydratase domain-containing protein</fullName>
    </recommendedName>
</protein>
<evidence type="ECO:0000259" key="2">
    <source>
        <dbReference type="Pfam" id="PF06439"/>
    </source>
</evidence>
<dbReference type="Pfam" id="PF06439">
    <property type="entry name" value="3keto-disac_hyd"/>
    <property type="match status" value="1"/>
</dbReference>
<sequence>MKKIVSILVVGVLAAAGSKAADPKKPNWGYTDTPKLPSGWCVHDIDRPQPEVVTPGDTPCAPPSDAIVLFDGTDLSNWVGSKQDDPKKKKYNPKGEALWKVENGYMECTPTGTIKTKQKFGDCQFHIEWQTANPRQGDSQGAGNSGVFMQGRYETQVLDNFENRTYADGMAGCVYGQKPPMVNACKKPGEWQKYDIIFQAPRFEGEKLVSPAYVTVFLNGVLVQHKTEILGPTTHKKLPVYKPHGNDSIALQDHNNNTRFRNIWIRELDLMKDDSRK</sequence>
<dbReference type="InterPro" id="IPR010496">
    <property type="entry name" value="AL/BT2_dom"/>
</dbReference>
<dbReference type="AlphaFoldDB" id="A0A6C2UC88"/>
<organism evidence="3 4">
    <name type="scientific">Pontiella desulfatans</name>
    <dbReference type="NCBI Taxonomy" id="2750659"/>
    <lineage>
        <taxon>Bacteria</taxon>
        <taxon>Pseudomonadati</taxon>
        <taxon>Kiritimatiellota</taxon>
        <taxon>Kiritimatiellia</taxon>
        <taxon>Kiritimatiellales</taxon>
        <taxon>Pontiellaceae</taxon>
        <taxon>Pontiella</taxon>
    </lineage>
</organism>
<feature type="signal peptide" evidence="1">
    <location>
        <begin position="1"/>
        <end position="20"/>
    </location>
</feature>
<reference evidence="3 4" key="1">
    <citation type="submission" date="2019-04" db="EMBL/GenBank/DDBJ databases">
        <authorList>
            <person name="Van Vliet M D."/>
        </authorList>
    </citation>
    <scope>NUCLEOTIDE SEQUENCE [LARGE SCALE GENOMIC DNA]</scope>
    <source>
        <strain evidence="3 4">F1</strain>
    </source>
</reference>
<dbReference type="Gene3D" id="2.60.120.560">
    <property type="entry name" value="Exo-inulinase, domain 1"/>
    <property type="match status" value="1"/>
</dbReference>
<keyword evidence="1" id="KW-0732">Signal</keyword>
<feature type="chain" id="PRO_5025574620" description="3-keto-alpha-glucoside-1,2-lyase/3-keto-2-hydroxy-glucal hydratase domain-containing protein" evidence="1">
    <location>
        <begin position="21"/>
        <end position="277"/>
    </location>
</feature>
<name>A0A6C2UC88_PONDE</name>
<dbReference type="GO" id="GO:0016787">
    <property type="term" value="F:hydrolase activity"/>
    <property type="evidence" value="ECO:0007669"/>
    <property type="project" value="InterPro"/>
</dbReference>